<dbReference type="InterPro" id="IPR050406">
    <property type="entry name" value="FGGY_Carb_Kinase"/>
</dbReference>
<evidence type="ECO:0000256" key="9">
    <source>
        <dbReference type="RuleBase" id="RU003733"/>
    </source>
</evidence>
<dbReference type="InterPro" id="IPR018484">
    <property type="entry name" value="FGGY_N"/>
</dbReference>
<keyword evidence="7 8" id="KW-0119">Carbohydrate metabolism</keyword>
<keyword evidence="6 8" id="KW-0067">ATP-binding</keyword>
<evidence type="ECO:0000256" key="7">
    <source>
        <dbReference type="ARBA" id="ARBA00023277"/>
    </source>
</evidence>
<dbReference type="NCBIfam" id="TIGR01312">
    <property type="entry name" value="XylB"/>
    <property type="match status" value="1"/>
</dbReference>
<comment type="similarity">
    <text evidence="1 8 9">Belongs to the FGGY kinase family.</text>
</comment>
<dbReference type="InterPro" id="IPR000577">
    <property type="entry name" value="Carb_kinase_FGGY"/>
</dbReference>
<keyword evidence="14" id="KW-1185">Reference proteome</keyword>
<evidence type="ECO:0000256" key="10">
    <source>
        <dbReference type="RuleBase" id="RU364073"/>
    </source>
</evidence>
<feature type="site" description="Important for activity" evidence="8">
    <location>
        <position position="9"/>
    </location>
</feature>
<feature type="domain" description="Carbohydrate kinase FGGY N-terminal" evidence="11">
    <location>
        <begin position="5"/>
        <end position="247"/>
    </location>
</feature>
<evidence type="ECO:0000256" key="5">
    <source>
        <dbReference type="ARBA" id="ARBA00022777"/>
    </source>
</evidence>
<dbReference type="Pfam" id="PF00370">
    <property type="entry name" value="FGGY_N"/>
    <property type="match status" value="1"/>
</dbReference>
<dbReference type="CDD" id="cd07808">
    <property type="entry name" value="ASKHA_NBD_FGGY_EcXK-like"/>
    <property type="match status" value="1"/>
</dbReference>
<evidence type="ECO:0000256" key="3">
    <source>
        <dbReference type="ARBA" id="ARBA00022679"/>
    </source>
</evidence>
<dbReference type="Proteomes" id="UP000996601">
    <property type="component" value="Unassembled WGS sequence"/>
</dbReference>
<accession>A0ABT1R5C5</accession>
<comment type="function">
    <text evidence="8">Catalyzes the phosphorylation of D-xylulose to D-xylulose 5-phosphate.</text>
</comment>
<evidence type="ECO:0000313" key="14">
    <source>
        <dbReference type="Proteomes" id="UP000996601"/>
    </source>
</evidence>
<evidence type="ECO:0000259" key="12">
    <source>
        <dbReference type="Pfam" id="PF02782"/>
    </source>
</evidence>
<evidence type="ECO:0000256" key="2">
    <source>
        <dbReference type="ARBA" id="ARBA00022629"/>
    </source>
</evidence>
<dbReference type="InterPro" id="IPR018485">
    <property type="entry name" value="FGGY_C"/>
</dbReference>
<evidence type="ECO:0000313" key="13">
    <source>
        <dbReference type="EMBL" id="MCQ4630377.1"/>
    </source>
</evidence>
<dbReference type="HAMAP" id="MF_02220">
    <property type="entry name" value="XylB"/>
    <property type="match status" value="1"/>
</dbReference>
<dbReference type="SUPFAM" id="SSF53067">
    <property type="entry name" value="Actin-like ATPase domain"/>
    <property type="match status" value="2"/>
</dbReference>
<dbReference type="InterPro" id="IPR018483">
    <property type="entry name" value="Carb_kinase_FGGY_CS"/>
</dbReference>
<dbReference type="PANTHER" id="PTHR43095:SF5">
    <property type="entry name" value="XYLULOSE KINASE"/>
    <property type="match status" value="1"/>
</dbReference>
<dbReference type="PROSITE" id="PS00445">
    <property type="entry name" value="FGGY_KINASES_2"/>
    <property type="match status" value="1"/>
</dbReference>
<protein>
    <recommendedName>
        <fullName evidence="8 10">Xylulose kinase</fullName>
        <shortName evidence="8 10">Xylulokinase</shortName>
        <ecNumber evidence="8 10">2.7.1.17</ecNumber>
    </recommendedName>
</protein>
<feature type="active site" description="Proton acceptor" evidence="8">
    <location>
        <position position="240"/>
    </location>
</feature>
<reference evidence="13" key="1">
    <citation type="submission" date="2021-07" db="EMBL/GenBank/DDBJ databases">
        <title>Shinella sp. nov., a novel member of the genus Shinella from water.</title>
        <authorList>
            <person name="Deng Y."/>
        </authorList>
    </citation>
    <scope>NUCLEOTIDE SEQUENCE</scope>
    <source>
        <strain evidence="13">CPCC 100929</strain>
    </source>
</reference>
<feature type="domain" description="Carbohydrate kinase FGGY C-terminal" evidence="12">
    <location>
        <begin position="259"/>
        <end position="447"/>
    </location>
</feature>
<dbReference type="EMBL" id="WHSB02000003">
    <property type="protein sequence ID" value="MCQ4630377.1"/>
    <property type="molecule type" value="Genomic_DNA"/>
</dbReference>
<evidence type="ECO:0000256" key="1">
    <source>
        <dbReference type="ARBA" id="ARBA00009156"/>
    </source>
</evidence>
<comment type="catalytic activity">
    <reaction evidence="8 10">
        <text>D-xylulose + ATP = D-xylulose 5-phosphate + ADP + H(+)</text>
        <dbReference type="Rhea" id="RHEA:10964"/>
        <dbReference type="ChEBI" id="CHEBI:15378"/>
        <dbReference type="ChEBI" id="CHEBI:17140"/>
        <dbReference type="ChEBI" id="CHEBI:30616"/>
        <dbReference type="ChEBI" id="CHEBI:57737"/>
        <dbReference type="ChEBI" id="CHEBI:456216"/>
        <dbReference type="EC" id="2.7.1.17"/>
    </reaction>
</comment>
<comment type="caution">
    <text evidence="13">The sequence shown here is derived from an EMBL/GenBank/DDBJ whole genome shotgun (WGS) entry which is preliminary data.</text>
</comment>
<dbReference type="RefSeq" id="WP_256116617.1">
    <property type="nucleotide sequence ID" value="NZ_WHSB02000003.1"/>
</dbReference>
<evidence type="ECO:0000256" key="6">
    <source>
        <dbReference type="ARBA" id="ARBA00022840"/>
    </source>
</evidence>
<gene>
    <name evidence="8 10 13" type="primary">xylB</name>
    <name evidence="13" type="ORF">GB927_010040</name>
</gene>
<name>A0ABT1R5C5_9HYPH</name>
<dbReference type="InterPro" id="IPR043129">
    <property type="entry name" value="ATPase_NBD"/>
</dbReference>
<evidence type="ECO:0000256" key="4">
    <source>
        <dbReference type="ARBA" id="ARBA00022741"/>
    </source>
</evidence>
<dbReference type="EC" id="2.7.1.17" evidence="8 10"/>
<evidence type="ECO:0000256" key="8">
    <source>
        <dbReference type="HAMAP-Rule" id="MF_02220"/>
    </source>
</evidence>
<keyword evidence="3 8" id="KW-0808">Transferase</keyword>
<dbReference type="PIRSF" id="PIRSF000538">
    <property type="entry name" value="GlpK"/>
    <property type="match status" value="1"/>
</dbReference>
<dbReference type="PANTHER" id="PTHR43095">
    <property type="entry name" value="SUGAR KINASE"/>
    <property type="match status" value="1"/>
</dbReference>
<keyword evidence="4 8" id="KW-0547">Nucleotide-binding</keyword>
<dbReference type="Pfam" id="PF02782">
    <property type="entry name" value="FGGY_C"/>
    <property type="match status" value="1"/>
</dbReference>
<dbReference type="InterPro" id="IPR006000">
    <property type="entry name" value="Xylulokinase"/>
</dbReference>
<dbReference type="GO" id="GO:0004856">
    <property type="term" value="F:D-xylulokinase activity"/>
    <property type="evidence" value="ECO:0007669"/>
    <property type="project" value="UniProtKB-EC"/>
</dbReference>
<evidence type="ECO:0000259" key="11">
    <source>
        <dbReference type="Pfam" id="PF00370"/>
    </source>
</evidence>
<keyword evidence="5 8" id="KW-0418">Kinase</keyword>
<feature type="binding site" evidence="8">
    <location>
        <begin position="80"/>
        <end position="81"/>
    </location>
    <ligand>
        <name>substrate</name>
    </ligand>
</feature>
<organism evidence="13 14">
    <name type="scientific">Shinella lacus</name>
    <dbReference type="NCBI Taxonomy" id="2654216"/>
    <lineage>
        <taxon>Bacteria</taxon>
        <taxon>Pseudomonadati</taxon>
        <taxon>Pseudomonadota</taxon>
        <taxon>Alphaproteobacteria</taxon>
        <taxon>Hyphomicrobiales</taxon>
        <taxon>Rhizobiaceae</taxon>
        <taxon>Shinella</taxon>
    </lineage>
</organism>
<sequence>MRQAVLGIDIGTSGCKALLLATDGALIGSETSTYDLAQPRPGWTEQDPALWIEGTRRAVGRLVAAHRDVEIRAIGLSGQMHGLTPLDEADRVLRPALLWNDQRNGAECAALTERAGGEAALRGYTNNRMLLGYTGGKIAWMRNHEPDLFGRLKQVLNPKDYLRLVLTGEKATEVSDASGTGLFDVRARGWSFSLMEKLDIDASLFAPCHESPEITGRVSRSGAELFGLAEGIPVVGGGGDSVIQTIGSGVIAPGDVQTTIGTAGIVASALDRPIDNPGSRLQVFCNVAPGKWHAMGVTLNAGFAMSWFQRLLRGFAAGRDWSYDDIAAAAAESQAGSRGLVFLPYLNGERAPHSDPDARGAFIGLTGLHGPSDMARAVMEGVAFALYDIFTVMREAGIEASVVKASGGGARSALWRQMQADLFGCDVVTTQGAAEGAAFGAALVAGLGIGLYETPEQAAALCRPLTREAADAAGRSRLSPGFAVYQALYPALRDNLHALSRAFDDIQT</sequence>
<dbReference type="Gene3D" id="3.30.420.40">
    <property type="match status" value="2"/>
</dbReference>
<keyword evidence="2 8" id="KW-0859">Xylose metabolism</keyword>
<proteinExistence type="inferred from homology"/>